<comment type="caution">
    <text evidence="1">The sequence shown here is derived from an EMBL/GenBank/DDBJ whole genome shotgun (WGS) entry which is preliminary data.</text>
</comment>
<evidence type="ECO:0000313" key="1">
    <source>
        <dbReference type="EMBL" id="MFD2920599.1"/>
    </source>
</evidence>
<gene>
    <name evidence="1" type="ORF">ACFS6H_12805</name>
</gene>
<proteinExistence type="predicted"/>
<accession>A0ABW6A5I2</accession>
<dbReference type="PROSITE" id="PS51257">
    <property type="entry name" value="PROKAR_LIPOPROTEIN"/>
    <property type="match status" value="1"/>
</dbReference>
<protein>
    <recommendedName>
        <fullName evidence="3">Lipoprotein</fullName>
    </recommendedName>
</protein>
<keyword evidence="2" id="KW-1185">Reference proteome</keyword>
<dbReference type="Proteomes" id="UP001597511">
    <property type="component" value="Unassembled WGS sequence"/>
</dbReference>
<dbReference type="EMBL" id="JBHUOZ010000003">
    <property type="protein sequence ID" value="MFD2920599.1"/>
    <property type="molecule type" value="Genomic_DNA"/>
</dbReference>
<evidence type="ECO:0000313" key="2">
    <source>
        <dbReference type="Proteomes" id="UP001597511"/>
    </source>
</evidence>
<dbReference type="RefSeq" id="WP_386099265.1">
    <property type="nucleotide sequence ID" value="NZ_JBHUOZ010000003.1"/>
</dbReference>
<evidence type="ECO:0008006" key="3">
    <source>
        <dbReference type="Google" id="ProtNLM"/>
    </source>
</evidence>
<name>A0ABW6A5I2_9BACT</name>
<organism evidence="1 2">
    <name type="scientific">Terrimonas rubra</name>
    <dbReference type="NCBI Taxonomy" id="1035890"/>
    <lineage>
        <taxon>Bacteria</taxon>
        <taxon>Pseudomonadati</taxon>
        <taxon>Bacteroidota</taxon>
        <taxon>Chitinophagia</taxon>
        <taxon>Chitinophagales</taxon>
        <taxon>Chitinophagaceae</taxon>
        <taxon>Terrimonas</taxon>
    </lineage>
</organism>
<reference evidence="2" key="1">
    <citation type="journal article" date="2019" name="Int. J. Syst. Evol. Microbiol.">
        <title>The Global Catalogue of Microorganisms (GCM) 10K type strain sequencing project: providing services to taxonomists for standard genome sequencing and annotation.</title>
        <authorList>
            <consortium name="The Broad Institute Genomics Platform"/>
            <consortium name="The Broad Institute Genome Sequencing Center for Infectious Disease"/>
            <person name="Wu L."/>
            <person name="Ma J."/>
        </authorList>
    </citation>
    <scope>NUCLEOTIDE SEQUENCE [LARGE SCALE GENOMIC DNA]</scope>
    <source>
        <strain evidence="2">KCTC 23299</strain>
    </source>
</reference>
<sequence length="149" mass="17641">MHFRIFYILTSIVLTSLVSCSNEKIETGLTLKKNTQNLIKSLGLLSEDEQIIKYYSNFKKHKAGNFFTTKRIAHYWIDDYNKEKNDTSFAYYYEIVNIDTLYNVPDTFAPYMTVTKKDGSKFNVYIDGSKNEIKSFFDEVIMMWEERKN</sequence>